<sequence length="149" mass="16927">MSQQSRKHRGYATERLVASFLQQWWPHASVGRGQGKDVLGVPFDIEIKARNSLDISGTLRQIKARTDKSGELGFACFRLNGMGQQSVEQFVCMLPLKDLVELLRKAGYDRLPPDIDWEASTERCDKCGNWKIKQWECKACEKEAPNANL</sequence>
<evidence type="ECO:0000313" key="1">
    <source>
        <dbReference type="EMBL" id="CAB4158448.1"/>
    </source>
</evidence>
<gene>
    <name evidence="1" type="ORF">UFOVP709_5</name>
</gene>
<name>A0A6J5NN84_9CAUD</name>
<dbReference type="EMBL" id="LR796669">
    <property type="protein sequence ID" value="CAB4158448.1"/>
    <property type="molecule type" value="Genomic_DNA"/>
</dbReference>
<reference evidence="1" key="1">
    <citation type="submission" date="2020-04" db="EMBL/GenBank/DDBJ databases">
        <authorList>
            <person name="Chiriac C."/>
            <person name="Salcher M."/>
            <person name="Ghai R."/>
            <person name="Kavagutti S V."/>
        </authorList>
    </citation>
    <scope>NUCLEOTIDE SEQUENCE</scope>
</reference>
<accession>A0A6J5NN84</accession>
<protein>
    <submittedName>
        <fullName evidence="1">Uncharacterized protein</fullName>
    </submittedName>
</protein>
<organism evidence="1">
    <name type="scientific">uncultured Caudovirales phage</name>
    <dbReference type="NCBI Taxonomy" id="2100421"/>
    <lineage>
        <taxon>Viruses</taxon>
        <taxon>Duplodnaviria</taxon>
        <taxon>Heunggongvirae</taxon>
        <taxon>Uroviricota</taxon>
        <taxon>Caudoviricetes</taxon>
        <taxon>Peduoviridae</taxon>
        <taxon>Maltschvirus</taxon>
        <taxon>Maltschvirus maltsch</taxon>
    </lineage>
</organism>
<proteinExistence type="predicted"/>